<evidence type="ECO:0000256" key="1">
    <source>
        <dbReference type="ARBA" id="ARBA00022737"/>
    </source>
</evidence>
<name>A0A3G9JK64_MICVR</name>
<organism evidence="4 5">
    <name type="scientific">Microcystis viridis NIES-102</name>
    <dbReference type="NCBI Taxonomy" id="213615"/>
    <lineage>
        <taxon>Bacteria</taxon>
        <taxon>Bacillati</taxon>
        <taxon>Cyanobacteriota</taxon>
        <taxon>Cyanophyceae</taxon>
        <taxon>Oscillatoriophycideae</taxon>
        <taxon>Chroococcales</taxon>
        <taxon>Microcystaceae</taxon>
        <taxon>Microcystis</taxon>
    </lineage>
</organism>
<dbReference type="SMART" id="SM00028">
    <property type="entry name" value="TPR"/>
    <property type="match status" value="1"/>
</dbReference>
<dbReference type="KEGG" id="mvz:myaer102_35020"/>
<dbReference type="EMBL" id="AP019314">
    <property type="protein sequence ID" value="BBH40916.1"/>
    <property type="molecule type" value="Genomic_DNA"/>
</dbReference>
<keyword evidence="2 3" id="KW-0802">TPR repeat</keyword>
<dbReference type="Gene3D" id="1.25.40.10">
    <property type="entry name" value="Tetratricopeptide repeat domain"/>
    <property type="match status" value="1"/>
</dbReference>
<protein>
    <submittedName>
        <fullName evidence="4">Uncharacterized protein</fullName>
    </submittedName>
</protein>
<feature type="repeat" description="TPR" evidence="3">
    <location>
        <begin position="22"/>
        <end position="55"/>
    </location>
</feature>
<dbReference type="InterPro" id="IPR019734">
    <property type="entry name" value="TPR_rpt"/>
</dbReference>
<keyword evidence="1" id="KW-0677">Repeat</keyword>
<dbReference type="SUPFAM" id="SSF48452">
    <property type="entry name" value="TPR-like"/>
    <property type="match status" value="1"/>
</dbReference>
<dbReference type="Proteomes" id="UP000278152">
    <property type="component" value="Chromosome"/>
</dbReference>
<proteinExistence type="predicted"/>
<reference evidence="4 5" key="1">
    <citation type="submission" date="2018-11" db="EMBL/GenBank/DDBJ databases">
        <title>Complete genome sequence of Microcystis aeruginosa NIES-102.</title>
        <authorList>
            <person name="Yamaguchi H."/>
            <person name="Suzuki S."/>
            <person name="Kawachi M."/>
        </authorList>
    </citation>
    <scope>NUCLEOTIDE SEQUENCE [LARGE SCALE GENOMIC DNA]</scope>
    <source>
        <strain evidence="4 5">NIES-102</strain>
    </source>
</reference>
<evidence type="ECO:0000256" key="3">
    <source>
        <dbReference type="PROSITE-ProRule" id="PRU00339"/>
    </source>
</evidence>
<dbReference type="PANTHER" id="PTHR44858:SF1">
    <property type="entry name" value="UDP-N-ACETYLGLUCOSAMINE--PEPTIDE N-ACETYLGLUCOSAMINYLTRANSFERASE SPINDLY-RELATED"/>
    <property type="match status" value="1"/>
</dbReference>
<accession>A0A3G9JK64</accession>
<dbReference type="PANTHER" id="PTHR44858">
    <property type="entry name" value="TETRATRICOPEPTIDE REPEAT PROTEIN 6"/>
    <property type="match status" value="1"/>
</dbReference>
<evidence type="ECO:0000313" key="4">
    <source>
        <dbReference type="EMBL" id="BBH40916.1"/>
    </source>
</evidence>
<dbReference type="PROSITE" id="PS50293">
    <property type="entry name" value="TPR_REGION"/>
    <property type="match status" value="1"/>
</dbReference>
<sequence length="109" mass="12272">MGDNTGALEDLNMAISLQSNYAEAYYNRGLVKEKMGEKKEAIADYQLAISYQPNYGEAYYNLALATYDDKNPSSRVASLNSLQKAANALIKTGNLELYERTVEWMLKMQ</sequence>
<dbReference type="InterPro" id="IPR011990">
    <property type="entry name" value="TPR-like_helical_dom_sf"/>
</dbReference>
<dbReference type="AlphaFoldDB" id="A0A3G9JK64"/>
<dbReference type="InterPro" id="IPR050498">
    <property type="entry name" value="Ycf3"/>
</dbReference>
<dbReference type="Pfam" id="PF00515">
    <property type="entry name" value="TPR_1"/>
    <property type="match status" value="1"/>
</dbReference>
<evidence type="ECO:0000313" key="5">
    <source>
        <dbReference type="Proteomes" id="UP000278152"/>
    </source>
</evidence>
<dbReference type="PROSITE" id="PS50005">
    <property type="entry name" value="TPR"/>
    <property type="match status" value="1"/>
</dbReference>
<evidence type="ECO:0000256" key="2">
    <source>
        <dbReference type="ARBA" id="ARBA00022803"/>
    </source>
</evidence>
<gene>
    <name evidence="4" type="ORF">myaer102_35020</name>
</gene>